<dbReference type="Proteomes" id="UP001155077">
    <property type="component" value="Unassembled WGS sequence"/>
</dbReference>
<organism evidence="1 2">
    <name type="scientific">Gramella jeungdoensis</name>
    <dbReference type="NCBI Taxonomy" id="708091"/>
    <lineage>
        <taxon>Bacteria</taxon>
        <taxon>Pseudomonadati</taxon>
        <taxon>Bacteroidota</taxon>
        <taxon>Flavobacteriia</taxon>
        <taxon>Flavobacteriales</taxon>
        <taxon>Flavobacteriaceae</taxon>
        <taxon>Christiangramia</taxon>
    </lineage>
</organism>
<gene>
    <name evidence="1" type="ORF">NE848_07470</name>
</gene>
<dbReference type="RefSeq" id="WP_252112025.1">
    <property type="nucleotide sequence ID" value="NZ_JAMSCK010000002.1"/>
</dbReference>
<sequence length="427" mass="49872">MSQKILIISESIDVEDSSGSKANVALIRNLRKAGFELRVYHYTRREVQWDDIDCVSIEENRRSLLFLLSRTERYLRYIFKIRLNKTLERLFGFSFTLLNDRNSIITALRNSNDFKPDLVLTLSKGGSFRPHHALLGLPEFHDKWMAYIHDPYPMHWYPPPYPWFEPGYHQKEDFMKNVASRCTITAFPSKILMEWMGSKFEEFKKKGVVIPHQIDHENQPKASQLLAKDLVVKPEKFTVLHAGNLIQGREPFGLLEGFREFLSQSEEARQSAELVFIGGENYYSDILNEFEREVSQFKNSKEKLDFDTVQVLQHNASVNIILEAKSEISPFLPGKFPHCIAANKKILLLGPPNSESRRLLGFEYPYWSEIDDKRKITLLLSELFENWKKDKASMELNRPDLEEYLSVNQLSKTMDSIFQPKKEESHE</sequence>
<accession>A0ABT0Z0F8</accession>
<reference evidence="1" key="1">
    <citation type="submission" date="2022-06" db="EMBL/GenBank/DDBJ databases">
        <title>Gramella sediminis sp. nov., isolated from deep-sea sediment of the Indian Ocean.</title>
        <authorList>
            <person name="Yang L."/>
        </authorList>
    </citation>
    <scope>NUCLEOTIDE SEQUENCE</scope>
    <source>
        <strain evidence="1">HMD3159</strain>
    </source>
</reference>
<name>A0ABT0Z0F8_9FLAO</name>
<evidence type="ECO:0000313" key="2">
    <source>
        <dbReference type="Proteomes" id="UP001155077"/>
    </source>
</evidence>
<protein>
    <submittedName>
        <fullName evidence="1">UDP-glycosyltransferase</fullName>
    </submittedName>
</protein>
<comment type="caution">
    <text evidence="1">The sequence shown here is derived from an EMBL/GenBank/DDBJ whole genome shotgun (WGS) entry which is preliminary data.</text>
</comment>
<evidence type="ECO:0000313" key="1">
    <source>
        <dbReference type="EMBL" id="MCM8569212.1"/>
    </source>
</evidence>
<dbReference type="SUPFAM" id="SSF53756">
    <property type="entry name" value="UDP-Glycosyltransferase/glycogen phosphorylase"/>
    <property type="match status" value="1"/>
</dbReference>
<proteinExistence type="predicted"/>
<dbReference type="EMBL" id="JAMSCK010000002">
    <property type="protein sequence ID" value="MCM8569212.1"/>
    <property type="molecule type" value="Genomic_DNA"/>
</dbReference>
<keyword evidence="2" id="KW-1185">Reference proteome</keyword>